<dbReference type="InterPro" id="IPR052173">
    <property type="entry name" value="Beta-lactam_resp_regulator"/>
</dbReference>
<name>A0A9D1TBY6_9FIRM</name>
<accession>A0A9D1TBY6</accession>
<dbReference type="Gene3D" id="3.30.2010.10">
    <property type="entry name" value="Metalloproteases ('zincins'), catalytic domain"/>
    <property type="match status" value="1"/>
</dbReference>
<gene>
    <name evidence="3" type="ORF">IAA64_04205</name>
</gene>
<feature type="domain" description="Peptidase M56" evidence="2">
    <location>
        <begin position="67"/>
        <end position="257"/>
    </location>
</feature>
<reference evidence="3" key="2">
    <citation type="journal article" date="2021" name="PeerJ">
        <title>Extensive microbial diversity within the chicken gut microbiome revealed by metagenomics and culture.</title>
        <authorList>
            <person name="Gilroy R."/>
            <person name="Ravi A."/>
            <person name="Getino M."/>
            <person name="Pursley I."/>
            <person name="Horton D.L."/>
            <person name="Alikhan N.F."/>
            <person name="Baker D."/>
            <person name="Gharbi K."/>
            <person name="Hall N."/>
            <person name="Watson M."/>
            <person name="Adriaenssens E.M."/>
            <person name="Foster-Nyarko E."/>
            <person name="Jarju S."/>
            <person name="Secka A."/>
            <person name="Antonio M."/>
            <person name="Oren A."/>
            <person name="Chaudhuri R.R."/>
            <person name="La Ragione R."/>
            <person name="Hildebrand F."/>
            <person name="Pallen M.J."/>
        </authorList>
    </citation>
    <scope>NUCLEOTIDE SEQUENCE</scope>
    <source>
        <strain evidence="3">CHK183-6373</strain>
    </source>
</reference>
<comment type="caution">
    <text evidence="3">The sequence shown here is derived from an EMBL/GenBank/DDBJ whole genome shotgun (WGS) entry which is preliminary data.</text>
</comment>
<feature type="transmembrane region" description="Helical" evidence="1">
    <location>
        <begin position="36"/>
        <end position="53"/>
    </location>
</feature>
<proteinExistence type="predicted"/>
<dbReference type="PANTHER" id="PTHR34978:SF3">
    <property type="entry name" value="SLR0241 PROTEIN"/>
    <property type="match status" value="1"/>
</dbReference>
<dbReference type="AlphaFoldDB" id="A0A9D1TBY6"/>
<protein>
    <submittedName>
        <fullName evidence="3">M56 family metallopeptidase</fullName>
    </submittedName>
</protein>
<dbReference type="InterPro" id="IPR008756">
    <property type="entry name" value="Peptidase_M56"/>
</dbReference>
<dbReference type="Proteomes" id="UP000886884">
    <property type="component" value="Unassembled WGS sequence"/>
</dbReference>
<keyword evidence="1" id="KW-0812">Transmembrane</keyword>
<keyword evidence="1" id="KW-1133">Transmembrane helix</keyword>
<feature type="transmembrane region" description="Helical" evidence="1">
    <location>
        <begin position="73"/>
        <end position="95"/>
    </location>
</feature>
<evidence type="ECO:0000256" key="1">
    <source>
        <dbReference type="SAM" id="Phobius"/>
    </source>
</evidence>
<dbReference type="Pfam" id="PF05569">
    <property type="entry name" value="Peptidase_M56"/>
    <property type="match status" value="1"/>
</dbReference>
<evidence type="ECO:0000313" key="3">
    <source>
        <dbReference type="EMBL" id="HIV27146.1"/>
    </source>
</evidence>
<feature type="transmembrane region" description="Helical" evidence="1">
    <location>
        <begin position="6"/>
        <end position="29"/>
    </location>
</feature>
<reference evidence="3" key="1">
    <citation type="submission" date="2020-10" db="EMBL/GenBank/DDBJ databases">
        <authorList>
            <person name="Gilroy R."/>
        </authorList>
    </citation>
    <scope>NUCLEOTIDE SEQUENCE</scope>
    <source>
        <strain evidence="3">CHK183-6373</strain>
    </source>
</reference>
<evidence type="ECO:0000259" key="2">
    <source>
        <dbReference type="Pfam" id="PF05569"/>
    </source>
</evidence>
<evidence type="ECO:0000313" key="4">
    <source>
        <dbReference type="Proteomes" id="UP000886884"/>
    </source>
</evidence>
<dbReference type="CDD" id="cd07341">
    <property type="entry name" value="M56_BlaR1_MecR1_like"/>
    <property type="match status" value="1"/>
</dbReference>
<sequence length="339" mass="38237">MQILGKIFNALLFVSAMGGIFCVLSLFAARVLRCALPLWVPLCGMALFCVPILSPEVSLLSPERQDWLSGYRIACWIWAGGCGVFLLCDIVRAALAKRALKGYPRCNNERITAICAHCAQTIGLKKAPALYYGTLENPVCVTGAIRPALLMDKAIVERLNDTELSAVFFHELTHVKRRHLLWERIYDVVCLANWFNPFAWIARREFSLHCEMDCDDKALKASQREITQREYALAILRLLELSTIRATQPGRGAGALSFLLAKRRLKRITAKPSKIRERMLCAALAVSLALTVALSLRFSREHFYPYPAYSVGTEYSTGCGVRPFFQHYKTTIVVIWRFL</sequence>
<organism evidence="3 4">
    <name type="scientific">Candidatus Ornithocaccomicrobium faecavium</name>
    <dbReference type="NCBI Taxonomy" id="2840890"/>
    <lineage>
        <taxon>Bacteria</taxon>
        <taxon>Bacillati</taxon>
        <taxon>Bacillota</taxon>
        <taxon>Clostridia</taxon>
        <taxon>Candidatus Ornithocaccomicrobium</taxon>
    </lineage>
</organism>
<dbReference type="PANTHER" id="PTHR34978">
    <property type="entry name" value="POSSIBLE SENSOR-TRANSDUCER PROTEIN BLAR"/>
    <property type="match status" value="1"/>
</dbReference>
<dbReference type="EMBL" id="DVOT01000075">
    <property type="protein sequence ID" value="HIV27146.1"/>
    <property type="molecule type" value="Genomic_DNA"/>
</dbReference>
<keyword evidence="1" id="KW-0472">Membrane</keyword>